<sequence>EEIAELFESSRIRAITVDKDTFNNMTGASLLAFLAKISYELVYLDVNHWKLDDSESFILKLAECSIGRT</sequence>
<dbReference type="EMBL" id="BTRK01000006">
    <property type="protein sequence ID" value="GMR61920.1"/>
    <property type="molecule type" value="Genomic_DNA"/>
</dbReference>
<evidence type="ECO:0000313" key="2">
    <source>
        <dbReference type="Proteomes" id="UP001328107"/>
    </source>
</evidence>
<dbReference type="AlphaFoldDB" id="A0AAN5IF42"/>
<name>A0AAN5IF42_9BILA</name>
<feature type="non-terminal residue" evidence="1">
    <location>
        <position position="1"/>
    </location>
</feature>
<organism evidence="1 2">
    <name type="scientific">Pristionchus mayeri</name>
    <dbReference type="NCBI Taxonomy" id="1317129"/>
    <lineage>
        <taxon>Eukaryota</taxon>
        <taxon>Metazoa</taxon>
        <taxon>Ecdysozoa</taxon>
        <taxon>Nematoda</taxon>
        <taxon>Chromadorea</taxon>
        <taxon>Rhabditida</taxon>
        <taxon>Rhabditina</taxon>
        <taxon>Diplogasteromorpha</taxon>
        <taxon>Diplogasteroidea</taxon>
        <taxon>Neodiplogasteridae</taxon>
        <taxon>Pristionchus</taxon>
    </lineage>
</organism>
<evidence type="ECO:0000313" key="1">
    <source>
        <dbReference type="EMBL" id="GMR61920.1"/>
    </source>
</evidence>
<protein>
    <submittedName>
        <fullName evidence="1">Uncharacterized protein</fullName>
    </submittedName>
</protein>
<reference evidence="2" key="1">
    <citation type="submission" date="2022-10" db="EMBL/GenBank/DDBJ databases">
        <title>Genome assembly of Pristionchus species.</title>
        <authorList>
            <person name="Yoshida K."/>
            <person name="Sommer R.J."/>
        </authorList>
    </citation>
    <scope>NUCLEOTIDE SEQUENCE [LARGE SCALE GENOMIC DNA]</scope>
    <source>
        <strain evidence="2">RS5460</strain>
    </source>
</reference>
<accession>A0AAN5IF42</accession>
<proteinExistence type="predicted"/>
<gene>
    <name evidence="1" type="ORF">PMAYCL1PPCAC_32115</name>
</gene>
<dbReference type="Proteomes" id="UP001328107">
    <property type="component" value="Unassembled WGS sequence"/>
</dbReference>
<comment type="caution">
    <text evidence="1">The sequence shown here is derived from an EMBL/GenBank/DDBJ whole genome shotgun (WGS) entry which is preliminary data.</text>
</comment>
<keyword evidence="2" id="KW-1185">Reference proteome</keyword>